<evidence type="ECO:0008006" key="8">
    <source>
        <dbReference type="Google" id="ProtNLM"/>
    </source>
</evidence>
<comment type="caution">
    <text evidence="6">The sequence shown here is derived from an EMBL/GenBank/DDBJ whole genome shotgun (WGS) entry which is preliminary data.</text>
</comment>
<dbReference type="SMART" id="SM00248">
    <property type="entry name" value="ANK"/>
    <property type="match status" value="6"/>
</dbReference>
<dbReference type="InterPro" id="IPR002110">
    <property type="entry name" value="Ankyrin_rpt"/>
</dbReference>
<dbReference type="SUPFAM" id="SSF48403">
    <property type="entry name" value="Ankyrin repeat"/>
    <property type="match status" value="1"/>
</dbReference>
<dbReference type="Proteomes" id="UP000775872">
    <property type="component" value="Unassembled WGS sequence"/>
</dbReference>
<keyword evidence="7" id="KW-1185">Reference proteome</keyword>
<evidence type="ECO:0000313" key="6">
    <source>
        <dbReference type="EMBL" id="CAH0052577.1"/>
    </source>
</evidence>
<feature type="repeat" description="ANK" evidence="2">
    <location>
        <begin position="908"/>
        <end position="940"/>
    </location>
</feature>
<dbReference type="SUPFAM" id="SSF52540">
    <property type="entry name" value="P-loop containing nucleoside triphosphate hydrolases"/>
    <property type="match status" value="1"/>
</dbReference>
<dbReference type="PANTHER" id="PTHR46082:SF11">
    <property type="entry name" value="AAA+ ATPASE DOMAIN-CONTAINING PROTEIN-RELATED"/>
    <property type="match status" value="1"/>
</dbReference>
<dbReference type="GO" id="GO:0009116">
    <property type="term" value="P:nucleoside metabolic process"/>
    <property type="evidence" value="ECO:0007669"/>
    <property type="project" value="InterPro"/>
</dbReference>
<accession>A0A9N9ZAI7</accession>
<dbReference type="Gene3D" id="3.40.50.1580">
    <property type="entry name" value="Nucleoside phosphorylase domain"/>
    <property type="match status" value="1"/>
</dbReference>
<organism evidence="6 7">
    <name type="scientific">Clonostachys solani</name>
    <dbReference type="NCBI Taxonomy" id="160281"/>
    <lineage>
        <taxon>Eukaryota</taxon>
        <taxon>Fungi</taxon>
        <taxon>Dikarya</taxon>
        <taxon>Ascomycota</taxon>
        <taxon>Pezizomycotina</taxon>
        <taxon>Sordariomycetes</taxon>
        <taxon>Hypocreomycetidae</taxon>
        <taxon>Hypocreales</taxon>
        <taxon>Bionectriaceae</taxon>
        <taxon>Clonostachys</taxon>
    </lineage>
</organism>
<protein>
    <recommendedName>
        <fullName evidence="8">Nucleoside phosphorylase domain-containing protein</fullName>
    </recommendedName>
</protein>
<dbReference type="Pfam" id="PF01048">
    <property type="entry name" value="PNP_UDP_1"/>
    <property type="match status" value="1"/>
</dbReference>
<feature type="repeat" description="ANK" evidence="2">
    <location>
        <begin position="1040"/>
        <end position="1072"/>
    </location>
</feature>
<evidence type="ECO:0000259" key="4">
    <source>
        <dbReference type="Pfam" id="PF01048"/>
    </source>
</evidence>
<feature type="domain" description="Nucleoside phosphorylase" evidence="4">
    <location>
        <begin position="77"/>
        <end position="331"/>
    </location>
</feature>
<dbReference type="Pfam" id="PF12796">
    <property type="entry name" value="Ank_2"/>
    <property type="match status" value="1"/>
</dbReference>
<feature type="region of interest" description="Disordered" evidence="3">
    <location>
        <begin position="1"/>
        <end position="33"/>
    </location>
</feature>
<dbReference type="PROSITE" id="PS50297">
    <property type="entry name" value="ANK_REP_REGION"/>
    <property type="match status" value="5"/>
</dbReference>
<dbReference type="Pfam" id="PF24883">
    <property type="entry name" value="NPHP3_N"/>
    <property type="match status" value="1"/>
</dbReference>
<dbReference type="GO" id="GO:0003824">
    <property type="term" value="F:catalytic activity"/>
    <property type="evidence" value="ECO:0007669"/>
    <property type="project" value="InterPro"/>
</dbReference>
<dbReference type="InterPro" id="IPR056884">
    <property type="entry name" value="NPHP3-like_N"/>
</dbReference>
<evidence type="ECO:0000259" key="5">
    <source>
        <dbReference type="Pfam" id="PF24883"/>
    </source>
</evidence>
<dbReference type="SUPFAM" id="SSF53167">
    <property type="entry name" value="Purine and uridine phosphorylases"/>
    <property type="match status" value="1"/>
</dbReference>
<feature type="domain" description="Nephrocystin 3-like N-terminal" evidence="5">
    <location>
        <begin position="390"/>
        <end position="564"/>
    </location>
</feature>
<dbReference type="InterPro" id="IPR027417">
    <property type="entry name" value="P-loop_NTPase"/>
</dbReference>
<dbReference type="OrthoDB" id="194358at2759"/>
<gene>
    <name evidence="6" type="ORF">CSOL1703_00004441</name>
</gene>
<feature type="repeat" description="ANK" evidence="2">
    <location>
        <begin position="875"/>
        <end position="907"/>
    </location>
</feature>
<dbReference type="AlphaFoldDB" id="A0A9N9ZAI7"/>
<evidence type="ECO:0000256" key="1">
    <source>
        <dbReference type="ARBA" id="ARBA00022737"/>
    </source>
</evidence>
<dbReference type="InterPro" id="IPR053137">
    <property type="entry name" value="NLR-like"/>
</dbReference>
<evidence type="ECO:0000256" key="2">
    <source>
        <dbReference type="PROSITE-ProRule" id="PRU00023"/>
    </source>
</evidence>
<dbReference type="EMBL" id="CABFOC020000045">
    <property type="protein sequence ID" value="CAH0052577.1"/>
    <property type="molecule type" value="Genomic_DNA"/>
</dbReference>
<name>A0A9N9ZAI7_9HYPO</name>
<proteinExistence type="predicted"/>
<dbReference type="InterPro" id="IPR000845">
    <property type="entry name" value="Nucleoside_phosphorylase_d"/>
</dbReference>
<keyword evidence="1" id="KW-0677">Repeat</keyword>
<dbReference type="Gene3D" id="1.25.40.20">
    <property type="entry name" value="Ankyrin repeat-containing domain"/>
    <property type="match status" value="1"/>
</dbReference>
<dbReference type="InterPro" id="IPR035994">
    <property type="entry name" value="Nucleoside_phosphorylase_sf"/>
</dbReference>
<sequence length="1098" mass="122961">MVEGVEGSNVSTQDQRRHHALRDPIQHNTGSAYATDGLHSQHRTYRFAWICASYFEMTAARAMLDEVHEPLAIQPPEDTNNYLLGSICQHNVVIACLPNGQYGTNDAANVVANLQRTFPSIEFGLMVGIGGGIPDNEDIRLGDIVVGTKIVQHDLGKTLDEGKIHRTGQPVLPSRALNTTISALRSKHELQPSRISSILEERIGKYYDYCRPKAPDRLFQREYKHVPGVFDLPCGGCDLSNVLPRRSRPSDVPSIHYGGIASGNQVLRDATTRGMIGTELDVLCFEMEAAGFMHVLDCLCIRGISDYSDSHKSKAWQRYAAATAAAYARELLENFPRSSPVYQLSITGIQYSGRFKTASDILDRDSMVEVLKYPEMNSRQDIIEAAEGHTCRWFLANSHYQAWLDPEQLKISHGILWITGKPGAGKSVMMKFLSTEMQDQGQQTHEVIISFFFNARGSILQKSVAGMYRSLLYQLFEAYWDLPDILDRPEFRSKTVDTHLALDNLKALFKAAVLKLGRRHLTCFIDALDECDEQQAIEVIYFFEDLTRISTNNDIPLRICFSSRPYPHMLISTSILLTLEDQPGHAADMKSYISKNLRIEDPKLAKELKLRIIQKASGVFMWVVVVIPILNDDDRWGRPTIKQQLEELPDTLSNLFRDIITRDKNNPNDLLFSVLWVLCAKWPLTPEEYYHALWCGLNLRGHADSEIPDLSDTFVQKKINRYIVTSSKGLVEVTKSSVPTVQFIHETVRDFLLKENGLEYVLPHAGPDRTKHIPQRSFLAELNLPILVQGLQVFQEPPQYTSAVSLTYILAREGLSTLIRTWLEIWPNIHIYGEKYRHPLFAAVNQSHDTTAALLGVAPGSPDYQLVKRMDAADFDATPLCLACRVGDEDMARLLLNSGDNLNHVNEQGHSLLWVALKGGHDSLSALLIKRGADINGRFHLTNMYLGLASSKGYYATAKCLLERGAEVDSAAWSWQTPLLEASRNGHQAIVRLLIEAGADLTRTGRKGRTALAMASGRAYPNLVKLLIEHGSDVNAKDEQGSTPLALALGASQWRVAKILLKNGADFKSSDLKGYSLRLRISRGRHGRRRGAPYPAWS</sequence>
<reference evidence="6" key="1">
    <citation type="submission" date="2021-10" db="EMBL/GenBank/DDBJ databases">
        <authorList>
            <person name="Piombo E."/>
        </authorList>
    </citation>
    <scope>NUCLEOTIDE SEQUENCE</scope>
</reference>
<dbReference type="Gene3D" id="3.40.50.300">
    <property type="entry name" value="P-loop containing nucleotide triphosphate hydrolases"/>
    <property type="match status" value="1"/>
</dbReference>
<evidence type="ECO:0000256" key="3">
    <source>
        <dbReference type="SAM" id="MobiDB-lite"/>
    </source>
</evidence>
<dbReference type="InterPro" id="IPR036770">
    <property type="entry name" value="Ankyrin_rpt-contain_sf"/>
</dbReference>
<feature type="repeat" description="ANK" evidence="2">
    <location>
        <begin position="974"/>
        <end position="1006"/>
    </location>
</feature>
<dbReference type="PROSITE" id="PS50088">
    <property type="entry name" value="ANK_REPEAT"/>
    <property type="match status" value="5"/>
</dbReference>
<dbReference type="Pfam" id="PF13857">
    <property type="entry name" value="Ank_5"/>
    <property type="match status" value="1"/>
</dbReference>
<dbReference type="PANTHER" id="PTHR46082">
    <property type="entry name" value="ATP/GTP-BINDING PROTEIN-RELATED"/>
    <property type="match status" value="1"/>
</dbReference>
<evidence type="ECO:0000313" key="7">
    <source>
        <dbReference type="Proteomes" id="UP000775872"/>
    </source>
</evidence>
<feature type="repeat" description="ANK" evidence="2">
    <location>
        <begin position="1007"/>
        <end position="1039"/>
    </location>
</feature>
<keyword evidence="2" id="KW-0040">ANK repeat</keyword>